<dbReference type="GO" id="GO:0050916">
    <property type="term" value="P:sensory perception of sweet taste"/>
    <property type="evidence" value="ECO:0007669"/>
    <property type="project" value="UniProtKB-ARBA"/>
</dbReference>
<gene>
    <name evidence="9" type="ORF">WA026_017089</name>
</gene>
<protein>
    <recommendedName>
        <fullName evidence="11">Gustatory receptor</fullName>
    </recommendedName>
</protein>
<feature type="transmembrane region" description="Helical" evidence="8">
    <location>
        <begin position="30"/>
        <end position="50"/>
    </location>
</feature>
<keyword evidence="6 8" id="KW-0472">Membrane</keyword>
<sequence length="310" mass="35817">MNWSSILNQWTLTEIALKTYGPLRNLKKRLILTSAIIAILAITEHIFFIINDIFKACKFLSDKYDAVGKYFNLAHPHAFRLFEFSYCAAFFVKVANILSTLTWTYTDSFIILISSGLAVRFTQLAKKIENKNLQNTDEQFWRETREDFNTIYKLSRIIDKHLSALVSISFVNNIYFICIQLYNSLKEREGFAEKLYFFYSFAYLLLRITSVTMYAAWINDESKKPLDMLLSVPPKQYSIEVSRFIELINTVPVGFTGSKFFMVTRGFLLKIVGTIITLELMFLQFGPLVKYDRANTSIGSAGDKCNFTDS</sequence>
<dbReference type="PANTHER" id="PTHR21421:SF29">
    <property type="entry name" value="GUSTATORY RECEPTOR 5A FOR TREHALOSE-RELATED"/>
    <property type="match status" value="1"/>
</dbReference>
<keyword evidence="7" id="KW-0675">Receptor</keyword>
<dbReference type="GO" id="GO:0008527">
    <property type="term" value="F:taste receptor activity"/>
    <property type="evidence" value="ECO:0007669"/>
    <property type="project" value="InterPro"/>
</dbReference>
<evidence type="ECO:0000256" key="7">
    <source>
        <dbReference type="ARBA" id="ARBA00023170"/>
    </source>
</evidence>
<comment type="caution">
    <text evidence="9">The sequence shown here is derived from an EMBL/GenBank/DDBJ whole genome shotgun (WGS) entry which is preliminary data.</text>
</comment>
<feature type="transmembrane region" description="Helical" evidence="8">
    <location>
        <begin position="267"/>
        <end position="285"/>
    </location>
</feature>
<evidence type="ECO:0000313" key="9">
    <source>
        <dbReference type="EMBL" id="KAK9872287.1"/>
    </source>
</evidence>
<dbReference type="PANTHER" id="PTHR21421">
    <property type="entry name" value="GUSTATORY RECEPTOR"/>
    <property type="match status" value="1"/>
</dbReference>
<comment type="subcellular location">
    <subcellularLocation>
        <location evidence="1">Cell membrane</location>
        <topology evidence="1">Multi-pass membrane protein</topology>
    </subcellularLocation>
</comment>
<evidence type="ECO:0000256" key="1">
    <source>
        <dbReference type="ARBA" id="ARBA00004651"/>
    </source>
</evidence>
<evidence type="ECO:0000256" key="3">
    <source>
        <dbReference type="ARBA" id="ARBA00022475"/>
    </source>
</evidence>
<reference evidence="9 10" key="1">
    <citation type="submission" date="2023-03" db="EMBL/GenBank/DDBJ databases">
        <title>Genome insight into feeding habits of ladybird beetles.</title>
        <authorList>
            <person name="Li H.-S."/>
            <person name="Huang Y.-H."/>
            <person name="Pang H."/>
        </authorList>
    </citation>
    <scope>NUCLEOTIDE SEQUENCE [LARGE SCALE GENOMIC DNA]</scope>
    <source>
        <strain evidence="9">SYSU_2023b</strain>
        <tissue evidence="9">Whole body</tissue>
    </source>
</reference>
<evidence type="ECO:0000256" key="4">
    <source>
        <dbReference type="ARBA" id="ARBA00022692"/>
    </source>
</evidence>
<evidence type="ECO:0008006" key="11">
    <source>
        <dbReference type="Google" id="ProtNLM"/>
    </source>
</evidence>
<comment type="similarity">
    <text evidence="2">Belongs to the insect chemoreceptor superfamily. Gustatory receptor (GR) family. Gr5a subfamily.</text>
</comment>
<dbReference type="InterPro" id="IPR009318">
    <property type="entry name" value="Gustatory_rcpt"/>
</dbReference>
<evidence type="ECO:0000256" key="6">
    <source>
        <dbReference type="ARBA" id="ARBA00023136"/>
    </source>
</evidence>
<proteinExistence type="inferred from homology"/>
<feature type="transmembrane region" description="Helical" evidence="8">
    <location>
        <begin position="195"/>
        <end position="218"/>
    </location>
</feature>
<dbReference type="GO" id="GO:0005886">
    <property type="term" value="C:plasma membrane"/>
    <property type="evidence" value="ECO:0007669"/>
    <property type="project" value="UniProtKB-SubCell"/>
</dbReference>
<accession>A0AAW1TVF2</accession>
<dbReference type="EMBL" id="JARQZJ010000010">
    <property type="protein sequence ID" value="KAK9872287.1"/>
    <property type="molecule type" value="Genomic_DNA"/>
</dbReference>
<keyword evidence="10" id="KW-1185">Reference proteome</keyword>
<evidence type="ECO:0000256" key="5">
    <source>
        <dbReference type="ARBA" id="ARBA00022989"/>
    </source>
</evidence>
<dbReference type="Pfam" id="PF06151">
    <property type="entry name" value="Trehalose_recp"/>
    <property type="match status" value="1"/>
</dbReference>
<evidence type="ECO:0000256" key="8">
    <source>
        <dbReference type="SAM" id="Phobius"/>
    </source>
</evidence>
<dbReference type="Proteomes" id="UP001431783">
    <property type="component" value="Unassembled WGS sequence"/>
</dbReference>
<name>A0AAW1TVF2_9CUCU</name>
<dbReference type="AlphaFoldDB" id="A0AAW1TVF2"/>
<keyword evidence="4 8" id="KW-0812">Transmembrane</keyword>
<keyword evidence="5 8" id="KW-1133">Transmembrane helix</keyword>
<evidence type="ECO:0000313" key="10">
    <source>
        <dbReference type="Proteomes" id="UP001431783"/>
    </source>
</evidence>
<evidence type="ECO:0000256" key="2">
    <source>
        <dbReference type="ARBA" id="ARBA00005327"/>
    </source>
</evidence>
<keyword evidence="3" id="KW-1003">Cell membrane</keyword>
<organism evidence="9 10">
    <name type="scientific">Henosepilachna vigintioctopunctata</name>
    <dbReference type="NCBI Taxonomy" id="420089"/>
    <lineage>
        <taxon>Eukaryota</taxon>
        <taxon>Metazoa</taxon>
        <taxon>Ecdysozoa</taxon>
        <taxon>Arthropoda</taxon>
        <taxon>Hexapoda</taxon>
        <taxon>Insecta</taxon>
        <taxon>Pterygota</taxon>
        <taxon>Neoptera</taxon>
        <taxon>Endopterygota</taxon>
        <taxon>Coleoptera</taxon>
        <taxon>Polyphaga</taxon>
        <taxon>Cucujiformia</taxon>
        <taxon>Coccinelloidea</taxon>
        <taxon>Coccinellidae</taxon>
        <taxon>Epilachninae</taxon>
        <taxon>Epilachnini</taxon>
        <taxon>Henosepilachna</taxon>
    </lineage>
</organism>
<feature type="transmembrane region" description="Helical" evidence="8">
    <location>
        <begin position="162"/>
        <end position="183"/>
    </location>
</feature>